<comment type="caution">
    <text evidence="4">The sequence shown here is derived from an EMBL/GenBank/DDBJ whole genome shotgun (WGS) entry which is preliminary data.</text>
</comment>
<dbReference type="InterPro" id="IPR004942">
    <property type="entry name" value="Roadblock/LAMTOR2_dom"/>
</dbReference>
<comment type="similarity">
    <text evidence="1">Belongs to the GAMAD family.</text>
</comment>
<reference evidence="4" key="1">
    <citation type="submission" date="2021-07" db="EMBL/GenBank/DDBJ databases">
        <title>Elsinoe batatas strain:CRI-CJ2 Genome sequencing and assembly.</title>
        <authorList>
            <person name="Huang L."/>
        </authorList>
    </citation>
    <scope>NUCLEOTIDE SEQUENCE</scope>
    <source>
        <strain evidence="4">CRI-CJ2</strain>
    </source>
</reference>
<feature type="region of interest" description="Disordered" evidence="2">
    <location>
        <begin position="37"/>
        <end position="69"/>
    </location>
</feature>
<gene>
    <name evidence="4" type="ORF">KVT40_003178</name>
</gene>
<evidence type="ECO:0000259" key="3">
    <source>
        <dbReference type="SMART" id="SM00960"/>
    </source>
</evidence>
<dbReference type="EMBL" id="JAESVG020000003">
    <property type="protein sequence ID" value="KAG8629313.1"/>
    <property type="molecule type" value="Genomic_DNA"/>
</dbReference>
<feature type="compositionally biased region" description="Polar residues" evidence="2">
    <location>
        <begin position="37"/>
        <end position="52"/>
    </location>
</feature>
<dbReference type="SUPFAM" id="SSF103196">
    <property type="entry name" value="Roadblock/LC7 domain"/>
    <property type="match status" value="1"/>
</dbReference>
<evidence type="ECO:0000313" key="4">
    <source>
        <dbReference type="EMBL" id="KAG8629313.1"/>
    </source>
</evidence>
<keyword evidence="5" id="KW-1185">Reference proteome</keyword>
<evidence type="ECO:0000313" key="5">
    <source>
        <dbReference type="Proteomes" id="UP000809789"/>
    </source>
</evidence>
<accession>A0A8K0L713</accession>
<dbReference type="Proteomes" id="UP000809789">
    <property type="component" value="Unassembled WGS sequence"/>
</dbReference>
<dbReference type="SMART" id="SM00960">
    <property type="entry name" value="Robl_LC7"/>
    <property type="match status" value="1"/>
</dbReference>
<feature type="domain" description="Roadblock/LAMTOR2" evidence="3">
    <location>
        <begin position="12"/>
        <end position="127"/>
    </location>
</feature>
<evidence type="ECO:0000256" key="2">
    <source>
        <dbReference type="SAM" id="MobiDB-lite"/>
    </source>
</evidence>
<dbReference type="OrthoDB" id="9985637at2759"/>
<proteinExistence type="inferred from homology"/>
<evidence type="ECO:0000256" key="1">
    <source>
        <dbReference type="ARBA" id="ARBA00007191"/>
    </source>
</evidence>
<dbReference type="Gene3D" id="3.30.450.30">
    <property type="entry name" value="Dynein light chain 2a, cytoplasmic"/>
    <property type="match status" value="1"/>
</dbReference>
<organism evidence="4 5">
    <name type="scientific">Elsinoe batatas</name>
    <dbReference type="NCBI Taxonomy" id="2601811"/>
    <lineage>
        <taxon>Eukaryota</taxon>
        <taxon>Fungi</taxon>
        <taxon>Dikarya</taxon>
        <taxon>Ascomycota</taxon>
        <taxon>Pezizomycotina</taxon>
        <taxon>Dothideomycetes</taxon>
        <taxon>Dothideomycetidae</taxon>
        <taxon>Myriangiales</taxon>
        <taxon>Elsinoaceae</taxon>
        <taxon>Elsinoe</taxon>
    </lineage>
</organism>
<protein>
    <recommendedName>
        <fullName evidence="3">Roadblock/LAMTOR2 domain-containing protein</fullName>
    </recommendedName>
</protein>
<sequence>MQQAPLEDTIAKLSRLADKPGVQATLVLSRQSGDIVQSSGLEKADNNAQSDGAGQDGLQGRDAARTSSFKPVEEVASMIFNYVTASARIAQEMTTSDGDEVKLLRMRTRRSELVIVPDAHYIAVVIHDTPPA</sequence>
<name>A0A8K0L713_9PEZI</name>
<dbReference type="PANTHER" id="PTHR10779">
    <property type="entry name" value="DYNEIN LIGHT CHAIN ROADBLOCK"/>
    <property type="match status" value="1"/>
</dbReference>
<dbReference type="AlphaFoldDB" id="A0A8K0L713"/>